<protein>
    <recommendedName>
        <fullName evidence="6">TPR repeat-containing protein</fullName>
    </recommendedName>
</protein>
<feature type="region of interest" description="Disordered" evidence="1">
    <location>
        <begin position="99"/>
        <end position="141"/>
    </location>
</feature>
<dbReference type="Pfam" id="PF14559">
    <property type="entry name" value="TPR_19"/>
    <property type="match status" value="1"/>
</dbReference>
<evidence type="ECO:0008006" key="6">
    <source>
        <dbReference type="Google" id="ProtNLM"/>
    </source>
</evidence>
<feature type="chain" id="PRO_5023045017" description="TPR repeat-containing protein" evidence="3">
    <location>
        <begin position="24"/>
        <end position="263"/>
    </location>
</feature>
<organism evidence="4 5">
    <name type="scientific">Pandoraea cepalis</name>
    <dbReference type="NCBI Taxonomy" id="2508294"/>
    <lineage>
        <taxon>Bacteria</taxon>
        <taxon>Pseudomonadati</taxon>
        <taxon>Pseudomonadota</taxon>
        <taxon>Betaproteobacteria</taxon>
        <taxon>Burkholderiales</taxon>
        <taxon>Burkholderiaceae</taxon>
        <taxon>Pandoraea</taxon>
    </lineage>
</organism>
<feature type="compositionally biased region" description="Basic and acidic residues" evidence="1">
    <location>
        <begin position="251"/>
        <end position="263"/>
    </location>
</feature>
<reference evidence="4 5" key="1">
    <citation type="submission" date="2019-08" db="EMBL/GenBank/DDBJ databases">
        <authorList>
            <person name="Peeters C."/>
        </authorList>
    </citation>
    <scope>NUCLEOTIDE SEQUENCE [LARGE SCALE GENOMIC DNA]</scope>
    <source>
        <strain evidence="4 5">LMG 31107</strain>
    </source>
</reference>
<dbReference type="EMBL" id="CABPRY010000006">
    <property type="protein sequence ID" value="VVE15888.1"/>
    <property type="molecule type" value="Genomic_DNA"/>
</dbReference>
<feature type="region of interest" description="Disordered" evidence="1">
    <location>
        <begin position="191"/>
        <end position="263"/>
    </location>
</feature>
<keyword evidence="2" id="KW-1133">Transmembrane helix</keyword>
<feature type="compositionally biased region" description="Basic and acidic residues" evidence="1">
    <location>
        <begin position="232"/>
        <end position="243"/>
    </location>
</feature>
<evidence type="ECO:0000256" key="3">
    <source>
        <dbReference type="SAM" id="SignalP"/>
    </source>
</evidence>
<proteinExistence type="predicted"/>
<accession>A0A5E4VU41</accession>
<keyword evidence="2" id="KW-0472">Membrane</keyword>
<feature type="compositionally biased region" description="Basic and acidic residues" evidence="1">
    <location>
        <begin position="102"/>
        <end position="121"/>
    </location>
</feature>
<sequence length="263" mass="29392">MLRPIRSSLLSIALLGSCALAHAERSVSDVNTAIQAGQYAQAEQMIKEVAPNHPMSPRVHYMMAQVLSHMPGREDEARQELLDAKRLNPQLPFANTTEVEALQERIRPHEDPPRPQDKAPRVLDQPIQPPAPVRPPQPASLKAPELLPHLQGAQMSSYDRFMLTIQENKILAAATVGIAILAIAWSFIGRKKKGDGQRKEKGWKLWRRNEPTGPSDGEGSEAEEFQYSSALPDHHDQTQHRENPPASWGTAHHEDVPEDFARH</sequence>
<dbReference type="SUPFAM" id="SSF48452">
    <property type="entry name" value="TPR-like"/>
    <property type="match status" value="1"/>
</dbReference>
<evidence type="ECO:0000313" key="4">
    <source>
        <dbReference type="EMBL" id="VVE15888.1"/>
    </source>
</evidence>
<dbReference type="Proteomes" id="UP000396788">
    <property type="component" value="Unassembled WGS sequence"/>
</dbReference>
<evidence type="ECO:0000256" key="1">
    <source>
        <dbReference type="SAM" id="MobiDB-lite"/>
    </source>
</evidence>
<evidence type="ECO:0000256" key="2">
    <source>
        <dbReference type="SAM" id="Phobius"/>
    </source>
</evidence>
<gene>
    <name evidence="4" type="ORF">PCE31107_02888</name>
</gene>
<keyword evidence="2" id="KW-0812">Transmembrane</keyword>
<keyword evidence="3" id="KW-0732">Signal</keyword>
<dbReference type="PROSITE" id="PS51257">
    <property type="entry name" value="PROKAR_LIPOPROTEIN"/>
    <property type="match status" value="1"/>
</dbReference>
<name>A0A5E4VU41_9BURK</name>
<feature type="compositionally biased region" description="Pro residues" evidence="1">
    <location>
        <begin position="127"/>
        <end position="138"/>
    </location>
</feature>
<feature type="signal peptide" evidence="3">
    <location>
        <begin position="1"/>
        <end position="23"/>
    </location>
</feature>
<dbReference type="Gene3D" id="1.25.40.10">
    <property type="entry name" value="Tetratricopeptide repeat domain"/>
    <property type="match status" value="1"/>
</dbReference>
<dbReference type="AlphaFoldDB" id="A0A5E4VU41"/>
<dbReference type="RefSeq" id="WP_150609240.1">
    <property type="nucleotide sequence ID" value="NZ_CABPRY010000006.1"/>
</dbReference>
<feature type="transmembrane region" description="Helical" evidence="2">
    <location>
        <begin position="170"/>
        <end position="188"/>
    </location>
</feature>
<feature type="compositionally biased region" description="Basic and acidic residues" evidence="1">
    <location>
        <begin position="194"/>
        <end position="210"/>
    </location>
</feature>
<dbReference type="InterPro" id="IPR011990">
    <property type="entry name" value="TPR-like_helical_dom_sf"/>
</dbReference>
<evidence type="ECO:0000313" key="5">
    <source>
        <dbReference type="Proteomes" id="UP000396788"/>
    </source>
</evidence>